<dbReference type="AlphaFoldDB" id="A0A1T4PQX1"/>
<evidence type="ECO:0000256" key="3">
    <source>
        <dbReference type="ARBA" id="ARBA00022670"/>
    </source>
</evidence>
<name>A0A1T4PQX1_VIBCI</name>
<dbReference type="PROSITE" id="PS00381">
    <property type="entry name" value="CLP_PROTEASE_SER"/>
    <property type="match status" value="1"/>
</dbReference>
<dbReference type="FunFam" id="3.90.226.10:FF:000001">
    <property type="entry name" value="ATP-dependent Clp protease proteolytic subunit"/>
    <property type="match status" value="1"/>
</dbReference>
<feature type="active site" evidence="7 9">
    <location>
        <position position="136"/>
    </location>
</feature>
<dbReference type="RefSeq" id="WP_078926229.1">
    <property type="nucleotide sequence ID" value="NZ_FUXB01000008.1"/>
</dbReference>
<dbReference type="InterPro" id="IPR018215">
    <property type="entry name" value="ClpP_Ser_AS"/>
</dbReference>
<feature type="active site" evidence="8">
    <location>
        <position position="111"/>
    </location>
</feature>
<dbReference type="InterPro" id="IPR023562">
    <property type="entry name" value="ClpP/TepA"/>
</dbReference>
<keyword evidence="14" id="KW-1185">Reference proteome</keyword>
<reference evidence="14" key="1">
    <citation type="submission" date="2017-02" db="EMBL/GenBank/DDBJ databases">
        <authorList>
            <person name="Varghese N."/>
            <person name="Submissions S."/>
        </authorList>
    </citation>
    <scope>NUCLEOTIDE SEQUENCE [LARGE SCALE GENOMIC DNA]</scope>
    <source>
        <strain evidence="14">DSM 19608</strain>
    </source>
</reference>
<dbReference type="EC" id="3.4.21.92" evidence="7 10"/>
<evidence type="ECO:0000256" key="8">
    <source>
        <dbReference type="PROSITE-ProRule" id="PRU10085"/>
    </source>
</evidence>
<evidence type="ECO:0000256" key="10">
    <source>
        <dbReference type="RuleBase" id="RU000549"/>
    </source>
</evidence>
<dbReference type="PANTHER" id="PTHR10381:SF70">
    <property type="entry name" value="ATP-DEPENDENT CLP PROTEASE PROTEOLYTIC SUBUNIT"/>
    <property type="match status" value="1"/>
</dbReference>
<evidence type="ECO:0000313" key="14">
    <source>
        <dbReference type="Proteomes" id="UP000190834"/>
    </source>
</evidence>
<dbReference type="GO" id="GO:0005737">
    <property type="term" value="C:cytoplasm"/>
    <property type="evidence" value="ECO:0007669"/>
    <property type="project" value="UniProtKB-SubCell"/>
</dbReference>
<evidence type="ECO:0000256" key="1">
    <source>
        <dbReference type="ARBA" id="ARBA00007039"/>
    </source>
</evidence>
<dbReference type="InterPro" id="IPR033135">
    <property type="entry name" value="ClpP_His_AS"/>
</dbReference>
<dbReference type="EMBL" id="FUXB01000008">
    <property type="protein sequence ID" value="SJZ93799.1"/>
    <property type="molecule type" value="Genomic_DNA"/>
</dbReference>
<evidence type="ECO:0000256" key="12">
    <source>
        <dbReference type="RuleBase" id="RU003567"/>
    </source>
</evidence>
<proteinExistence type="inferred from homology"/>
<dbReference type="NCBIfam" id="TIGR00493">
    <property type="entry name" value="clpP"/>
    <property type="match status" value="1"/>
</dbReference>
<evidence type="ECO:0000256" key="6">
    <source>
        <dbReference type="ARBA" id="ARBA00034021"/>
    </source>
</evidence>
<evidence type="ECO:0000313" key="13">
    <source>
        <dbReference type="EMBL" id="SJZ93799.1"/>
    </source>
</evidence>
<dbReference type="PRINTS" id="PR00127">
    <property type="entry name" value="CLPPROTEASEP"/>
</dbReference>
<dbReference type="SUPFAM" id="SSF52096">
    <property type="entry name" value="ClpP/crotonase"/>
    <property type="match status" value="1"/>
</dbReference>
<comment type="subunit">
    <text evidence="7">Fourteen ClpP subunits assemble into 2 heptameric rings which stack back to back to give a disk-like structure with a central cavity, resembling the structure of eukaryotic proteasomes.</text>
</comment>
<evidence type="ECO:0000256" key="5">
    <source>
        <dbReference type="ARBA" id="ARBA00022825"/>
    </source>
</evidence>
<comment type="catalytic activity">
    <reaction evidence="6 7 9">
        <text>Hydrolysis of proteins to small peptides in the presence of ATP and magnesium. alpha-casein is the usual test substrate. In the absence of ATP, only oligopeptides shorter than five residues are hydrolyzed (such as succinyl-Leu-Tyr-|-NHMec, and Leu-Tyr-Leu-|-Tyr-Trp, in which cleavage of the -Tyr-|-Leu- and -Tyr-|-Trp bonds also occurs).</text>
        <dbReference type="EC" id="3.4.21.92"/>
    </reaction>
</comment>
<dbReference type="PANTHER" id="PTHR10381">
    <property type="entry name" value="ATP-DEPENDENT CLP PROTEASE PROTEOLYTIC SUBUNIT"/>
    <property type="match status" value="1"/>
</dbReference>
<dbReference type="Pfam" id="PF00574">
    <property type="entry name" value="CLP_protease"/>
    <property type="match status" value="1"/>
</dbReference>
<comment type="subcellular location">
    <subcellularLocation>
        <location evidence="7">Cytoplasm</location>
    </subcellularLocation>
</comment>
<dbReference type="HAMAP" id="MF_00444">
    <property type="entry name" value="ClpP"/>
    <property type="match status" value="1"/>
</dbReference>
<organism evidence="13 14">
    <name type="scientific">Vibrio cincinnatiensis DSM 19608</name>
    <dbReference type="NCBI Taxonomy" id="1123491"/>
    <lineage>
        <taxon>Bacteria</taxon>
        <taxon>Pseudomonadati</taxon>
        <taxon>Pseudomonadota</taxon>
        <taxon>Gammaproteobacteria</taxon>
        <taxon>Vibrionales</taxon>
        <taxon>Vibrionaceae</taxon>
        <taxon>Vibrio</taxon>
    </lineage>
</organism>
<keyword evidence="4 7" id="KW-0378">Hydrolase</keyword>
<dbReference type="GO" id="GO:0009368">
    <property type="term" value="C:endopeptidase Clp complex"/>
    <property type="evidence" value="ECO:0007669"/>
    <property type="project" value="TreeGrafter"/>
</dbReference>
<keyword evidence="2 7" id="KW-0963">Cytoplasm</keyword>
<dbReference type="Gene3D" id="3.90.226.10">
    <property type="entry name" value="2-enoyl-CoA Hydratase, Chain A, domain 1"/>
    <property type="match status" value="1"/>
</dbReference>
<evidence type="ECO:0000256" key="9">
    <source>
        <dbReference type="PROSITE-ProRule" id="PRU10086"/>
    </source>
</evidence>
<feature type="active site" description="Nucleophile" evidence="7">
    <location>
        <position position="111"/>
    </location>
</feature>
<evidence type="ECO:0000256" key="11">
    <source>
        <dbReference type="RuleBase" id="RU000550"/>
    </source>
</evidence>
<protein>
    <recommendedName>
        <fullName evidence="7 12">ATP-dependent Clp protease proteolytic subunit</fullName>
        <ecNumber evidence="7 10">3.4.21.92</ecNumber>
    </recommendedName>
    <alternativeName>
        <fullName evidence="7">Endopeptidase Clp</fullName>
    </alternativeName>
</protein>
<accession>A0A1T4PQX1</accession>
<dbReference type="GO" id="GO:0004252">
    <property type="term" value="F:serine-type endopeptidase activity"/>
    <property type="evidence" value="ECO:0007669"/>
    <property type="project" value="UniProtKB-UniRule"/>
</dbReference>
<dbReference type="InterPro" id="IPR029045">
    <property type="entry name" value="ClpP/crotonase-like_dom_sf"/>
</dbReference>
<evidence type="ECO:0000256" key="4">
    <source>
        <dbReference type="ARBA" id="ARBA00022801"/>
    </source>
</evidence>
<evidence type="ECO:0000256" key="2">
    <source>
        <dbReference type="ARBA" id="ARBA00022490"/>
    </source>
</evidence>
<dbReference type="NCBIfam" id="NF009205">
    <property type="entry name" value="PRK12553.1"/>
    <property type="match status" value="1"/>
</dbReference>
<dbReference type="STRING" id="1123491.SAMN02745782_01838"/>
<comment type="similarity">
    <text evidence="1 7 12">Belongs to the peptidase S14 family.</text>
</comment>
<sequence length="208" mass="23005">MSYQEKNTMSPIIDALVPMVVEQTSRGERSYDIYSRLLKDRVIFLTGQVEDHMANLVVAQLLFLESENPDKDIFLYINSPGGSVTAGMSIYDTMQFIKPNVSTLCIGQACSMGAFLLAGGAPGKRYVLPNSRVMIHQPLGGFQGQASDIQIHAQEILSIKNKLNKLLAEHTGQPLEVIERDTDRDNFMSAEQAVEYGLVDAVLTHRGE</sequence>
<comment type="function">
    <text evidence="7 11">Cleaves peptides in various proteins in a process that requires ATP hydrolysis. Has a chymotrypsin-like activity. Plays a major role in the degradation of misfolded proteins.</text>
</comment>
<dbReference type="GO" id="GO:0004176">
    <property type="term" value="F:ATP-dependent peptidase activity"/>
    <property type="evidence" value="ECO:0007669"/>
    <property type="project" value="InterPro"/>
</dbReference>
<dbReference type="GeneID" id="70583986"/>
<dbReference type="Proteomes" id="UP000190834">
    <property type="component" value="Unassembled WGS sequence"/>
</dbReference>
<dbReference type="GO" id="GO:0006515">
    <property type="term" value="P:protein quality control for misfolded or incompletely synthesized proteins"/>
    <property type="evidence" value="ECO:0007669"/>
    <property type="project" value="TreeGrafter"/>
</dbReference>
<dbReference type="InterPro" id="IPR001907">
    <property type="entry name" value="ClpP"/>
</dbReference>
<evidence type="ECO:0000256" key="7">
    <source>
        <dbReference type="HAMAP-Rule" id="MF_00444"/>
    </source>
</evidence>
<keyword evidence="5 7" id="KW-0720">Serine protease</keyword>
<keyword evidence="3 7" id="KW-0645">Protease</keyword>
<dbReference type="PROSITE" id="PS00382">
    <property type="entry name" value="CLP_PROTEASE_HIS"/>
    <property type="match status" value="1"/>
</dbReference>
<dbReference type="OrthoDB" id="9802800at2"/>
<dbReference type="NCBIfam" id="NF001368">
    <property type="entry name" value="PRK00277.1"/>
    <property type="match status" value="1"/>
</dbReference>
<dbReference type="GO" id="GO:0051117">
    <property type="term" value="F:ATPase binding"/>
    <property type="evidence" value="ECO:0007669"/>
    <property type="project" value="TreeGrafter"/>
</dbReference>
<dbReference type="CDD" id="cd07017">
    <property type="entry name" value="S14_ClpP_2"/>
    <property type="match status" value="1"/>
</dbReference>
<gene>
    <name evidence="7" type="primary">clpP</name>
    <name evidence="13" type="ORF">SAMN02745782_01838</name>
</gene>